<dbReference type="Gene3D" id="1.20.1280.50">
    <property type="match status" value="1"/>
</dbReference>
<name>A0A0E0CL19_9ORYZ</name>
<dbReference type="Pfam" id="PF00646">
    <property type="entry name" value="F-box"/>
    <property type="match status" value="1"/>
</dbReference>
<evidence type="ECO:0000259" key="1">
    <source>
        <dbReference type="Pfam" id="PF00646"/>
    </source>
</evidence>
<organism evidence="2">
    <name type="scientific">Oryza meridionalis</name>
    <dbReference type="NCBI Taxonomy" id="40149"/>
    <lineage>
        <taxon>Eukaryota</taxon>
        <taxon>Viridiplantae</taxon>
        <taxon>Streptophyta</taxon>
        <taxon>Embryophyta</taxon>
        <taxon>Tracheophyta</taxon>
        <taxon>Spermatophyta</taxon>
        <taxon>Magnoliopsida</taxon>
        <taxon>Liliopsida</taxon>
        <taxon>Poales</taxon>
        <taxon>Poaceae</taxon>
        <taxon>BOP clade</taxon>
        <taxon>Oryzoideae</taxon>
        <taxon>Oryzeae</taxon>
        <taxon>Oryzinae</taxon>
        <taxon>Oryza</taxon>
    </lineage>
</organism>
<dbReference type="InterPro" id="IPR055312">
    <property type="entry name" value="FBL15-like"/>
</dbReference>
<dbReference type="Gene3D" id="3.80.10.10">
    <property type="entry name" value="Ribonuclease Inhibitor"/>
    <property type="match status" value="1"/>
</dbReference>
<sequence length="504" mass="57713">MQQTGQKRTQEAKQIQACGSGDVDRISDLPDDLLHLILSYVSDDASEVTRTSVLSRRWRRVWIHAQKLCFDDDRQSRWRRLANFGGFVDWAFAQRGDADIQSVIIFMSRLDSATPEQVNEWLRYAVQRVVKTFWLNACDSTPIGACWAPPPRDHGHQLPTVELPSHGRTASINLNLSSYPFRLKLPASPAARYEALTDLSLSLAWFGEDEAVAGRRTLTDFISSCCPRLRKLEIIDPMRLPQLVLRAEALEELIVASTRDTQTMDVTAPNLRIFELHYFNSMTSVTSYGESIDLVVRITAPRLEEIGINNSTLEIEDNLDLRIHGLASVRRLKNLTLAMHGHNCCNTDYGLWLLNNCPNVEHIDLRLRYEMLATHEIDDLTDNGAPRLYKARDRSSKDQDTRTDNRNISLEFLEEVRLTSFTGTDEEMDLVRMLFGSSSSIKSMTISTPEKEIADTCSGDFLLDSDDDYPYYHRLLKIAPLSHLGRWHYKRFEYTWTRYATEDA</sequence>
<dbReference type="AlphaFoldDB" id="A0A0E0CL19"/>
<dbReference type="SUPFAM" id="SSF52047">
    <property type="entry name" value="RNI-like"/>
    <property type="match status" value="1"/>
</dbReference>
<reference evidence="2" key="1">
    <citation type="submission" date="2015-04" db="UniProtKB">
        <authorList>
            <consortium name="EnsemblPlants"/>
        </authorList>
    </citation>
    <scope>IDENTIFICATION</scope>
</reference>
<dbReference type="CDD" id="cd22160">
    <property type="entry name" value="F-box_AtFBL13-like"/>
    <property type="match status" value="1"/>
</dbReference>
<evidence type="ECO:0000313" key="3">
    <source>
        <dbReference type="Proteomes" id="UP000008021"/>
    </source>
</evidence>
<dbReference type="Gramene" id="OMERI02G17990.1">
    <property type="protein sequence ID" value="OMERI02G17990.1"/>
    <property type="gene ID" value="OMERI02G17990"/>
</dbReference>
<accession>A0A0E0CL19</accession>
<dbReference type="InterPro" id="IPR036047">
    <property type="entry name" value="F-box-like_dom_sf"/>
</dbReference>
<dbReference type="EnsemblPlants" id="OMERI02G17990.1">
    <property type="protein sequence ID" value="OMERI02G17990.1"/>
    <property type="gene ID" value="OMERI02G17990"/>
</dbReference>
<protein>
    <recommendedName>
        <fullName evidence="1">F-box domain-containing protein</fullName>
    </recommendedName>
</protein>
<dbReference type="SUPFAM" id="SSF81383">
    <property type="entry name" value="F-box domain"/>
    <property type="match status" value="1"/>
</dbReference>
<dbReference type="PANTHER" id="PTHR34709">
    <property type="entry name" value="OS10G0396666 PROTEIN"/>
    <property type="match status" value="1"/>
</dbReference>
<dbReference type="InterPro" id="IPR032675">
    <property type="entry name" value="LRR_dom_sf"/>
</dbReference>
<dbReference type="HOGENOM" id="CLU_017148_1_0_1"/>
<reference evidence="2" key="2">
    <citation type="submission" date="2018-05" db="EMBL/GenBank/DDBJ databases">
        <title>OmerRS3 (Oryza meridionalis Reference Sequence Version 3).</title>
        <authorList>
            <person name="Zhang J."/>
            <person name="Kudrna D."/>
            <person name="Lee S."/>
            <person name="Talag J."/>
            <person name="Welchert J."/>
            <person name="Wing R.A."/>
        </authorList>
    </citation>
    <scope>NUCLEOTIDE SEQUENCE [LARGE SCALE GENOMIC DNA]</scope>
    <source>
        <strain evidence="2">cv. OR44</strain>
    </source>
</reference>
<keyword evidence="3" id="KW-1185">Reference proteome</keyword>
<dbReference type="STRING" id="40149.A0A0E0CL19"/>
<dbReference type="Proteomes" id="UP000008021">
    <property type="component" value="Chromosome 2"/>
</dbReference>
<proteinExistence type="predicted"/>
<dbReference type="PANTHER" id="PTHR34709:SF79">
    <property type="entry name" value="F-BOX DOMAIN-CONTAINING PROTEIN"/>
    <property type="match status" value="1"/>
</dbReference>
<feature type="domain" description="F-box" evidence="1">
    <location>
        <begin position="26"/>
        <end position="62"/>
    </location>
</feature>
<evidence type="ECO:0000313" key="2">
    <source>
        <dbReference type="EnsemblPlants" id="OMERI02G17990.1"/>
    </source>
</evidence>
<dbReference type="InterPro" id="IPR053781">
    <property type="entry name" value="F-box_AtFBL13-like"/>
</dbReference>
<dbReference type="InterPro" id="IPR001810">
    <property type="entry name" value="F-box_dom"/>
</dbReference>